<protein>
    <submittedName>
        <fullName evidence="3">Fibronectin type III domain-containing protein</fullName>
    </submittedName>
</protein>
<dbReference type="SMART" id="SM00060">
    <property type="entry name" value="FN3"/>
    <property type="match status" value="1"/>
</dbReference>
<dbReference type="InterPro" id="IPR026442">
    <property type="entry name" value="IPTL_CTERM"/>
</dbReference>
<dbReference type="EMBL" id="JACCKX010000001">
    <property type="protein sequence ID" value="NZA02787.1"/>
    <property type="molecule type" value="Genomic_DNA"/>
</dbReference>
<evidence type="ECO:0000256" key="1">
    <source>
        <dbReference type="ARBA" id="ARBA00022737"/>
    </source>
</evidence>
<dbReference type="Pfam" id="PF00041">
    <property type="entry name" value="fn3"/>
    <property type="match status" value="1"/>
</dbReference>
<dbReference type="AlphaFoldDB" id="A0A853IXK0"/>
<evidence type="ECO:0000259" key="2">
    <source>
        <dbReference type="PROSITE" id="PS50853"/>
    </source>
</evidence>
<dbReference type="Proteomes" id="UP000589716">
    <property type="component" value="Unassembled WGS sequence"/>
</dbReference>
<feature type="domain" description="Fibronectin type-III" evidence="2">
    <location>
        <begin position="38"/>
        <end position="131"/>
    </location>
</feature>
<dbReference type="PANTHER" id="PTHR13817:SF73">
    <property type="entry name" value="FIBRONECTIN TYPE-III DOMAIN-CONTAINING PROTEIN"/>
    <property type="match status" value="1"/>
</dbReference>
<dbReference type="NCBIfam" id="TIGR04174">
    <property type="entry name" value="IPTL_CTERM"/>
    <property type="match status" value="1"/>
</dbReference>
<dbReference type="PROSITE" id="PS50853">
    <property type="entry name" value="FN3"/>
    <property type="match status" value="1"/>
</dbReference>
<accession>A0A853IXK0</accession>
<dbReference type="InterPro" id="IPR036116">
    <property type="entry name" value="FN3_sf"/>
</dbReference>
<dbReference type="SUPFAM" id="SSF49265">
    <property type="entry name" value="Fibronectin type III"/>
    <property type="match status" value="1"/>
</dbReference>
<dbReference type="InterPro" id="IPR013783">
    <property type="entry name" value="Ig-like_fold"/>
</dbReference>
<gene>
    <name evidence="3" type="ORF">H0I39_15460</name>
</gene>
<dbReference type="Gene3D" id="2.60.40.10">
    <property type="entry name" value="Immunoglobulins"/>
    <property type="match status" value="1"/>
</dbReference>
<organism evidence="3 4">
    <name type="scientific">Ottowia beijingensis</name>
    <dbReference type="NCBI Taxonomy" id="1207057"/>
    <lineage>
        <taxon>Bacteria</taxon>
        <taxon>Pseudomonadati</taxon>
        <taxon>Pseudomonadota</taxon>
        <taxon>Betaproteobacteria</taxon>
        <taxon>Burkholderiales</taxon>
        <taxon>Comamonadaceae</taxon>
        <taxon>Ottowia</taxon>
    </lineage>
</organism>
<dbReference type="PANTHER" id="PTHR13817">
    <property type="entry name" value="TITIN"/>
    <property type="match status" value="1"/>
</dbReference>
<dbReference type="Pfam" id="PF18203">
    <property type="entry name" value="IPTL-CTERM"/>
    <property type="match status" value="1"/>
</dbReference>
<name>A0A853IXK0_9BURK</name>
<comment type="caution">
    <text evidence="3">The sequence shown here is derived from an EMBL/GenBank/DDBJ whole genome shotgun (WGS) entry which is preliminary data.</text>
</comment>
<dbReference type="RefSeq" id="WP_180551079.1">
    <property type="nucleotide sequence ID" value="NZ_JACCKX010000001.1"/>
</dbReference>
<evidence type="ECO:0000313" key="3">
    <source>
        <dbReference type="EMBL" id="NZA02787.1"/>
    </source>
</evidence>
<keyword evidence="4" id="KW-1185">Reference proteome</keyword>
<dbReference type="CDD" id="cd00063">
    <property type="entry name" value="FN3"/>
    <property type="match status" value="1"/>
</dbReference>
<proteinExistence type="predicted"/>
<sequence length="165" mass="15639">MVPGLTNGTLYDCTVTTLYAAGGSVPSAPAAVTPMATVPAAPTGVTATAAPTQASLAFTAPADTGGSPITGYQASCTPQGGGTAVTATGAASPIVVAGLTNGTTYDCTVAAVNAVGTGAASAPVAVTPQAAPVAAVTAVPTLWQWGLMLLGLAAAGLGARRLRRG</sequence>
<reference evidence="3 4" key="1">
    <citation type="submission" date="2020-07" db="EMBL/GenBank/DDBJ databases">
        <authorList>
            <person name="Maaloum M."/>
        </authorList>
    </citation>
    <scope>NUCLEOTIDE SEQUENCE [LARGE SCALE GENOMIC DNA]</scope>
    <source>
        <strain evidence="3 4">GCS-AN-3</strain>
    </source>
</reference>
<dbReference type="InterPro" id="IPR050964">
    <property type="entry name" value="Striated_Muscle_Regulatory"/>
</dbReference>
<evidence type="ECO:0000313" key="4">
    <source>
        <dbReference type="Proteomes" id="UP000589716"/>
    </source>
</evidence>
<keyword evidence="1" id="KW-0677">Repeat</keyword>
<dbReference type="InterPro" id="IPR003961">
    <property type="entry name" value="FN3_dom"/>
</dbReference>